<proteinExistence type="predicted"/>
<evidence type="ECO:0000313" key="1">
    <source>
        <dbReference type="EMBL" id="MBO0513193.1"/>
    </source>
</evidence>
<keyword evidence="2" id="KW-1185">Reference proteome</keyword>
<dbReference type="EMBL" id="JAFLRJ010000142">
    <property type="protein sequence ID" value="MBO0513193.1"/>
    <property type="molecule type" value="Genomic_DNA"/>
</dbReference>
<reference evidence="1" key="1">
    <citation type="submission" date="2021-03" db="EMBL/GenBank/DDBJ databases">
        <title>Streptomyces poriferae sp. nov., a novel marine sponge-derived Actinobacteria species with anti-MRSA activity.</title>
        <authorList>
            <person name="Sandoval-Powers M."/>
            <person name="Kralova S."/>
            <person name="Nguyen G.-S."/>
            <person name="Fawwal D."/>
            <person name="Degnes K."/>
            <person name="Klinkenberg G."/>
            <person name="Sletta H."/>
            <person name="Wentzel A."/>
            <person name="Liles M.R."/>
        </authorList>
    </citation>
    <scope>NUCLEOTIDE SEQUENCE</scope>
    <source>
        <strain evidence="1">DSM 41794</strain>
    </source>
</reference>
<sequence>MPDGMRWIGEHSYEDAKRGVPGMRGSISLTAARGVEAEAFLVRLGADSEQLQCGDLYNERDELATPSGVDMTHVSRAMYGTCGDWVYVLEDGFAATWFFGHRGVPEMDPLVGEEIICLTLNHHDAPSLILHAPGDNGRTWETEFRGGADWSPELDAALRATGAVFPSLYDGVSTEAEVELYYEAHADEIPARVFAGVGRYSGLTIDRATVEAGLLPLVLLSSPVI</sequence>
<dbReference type="Proteomes" id="UP000664167">
    <property type="component" value="Unassembled WGS sequence"/>
</dbReference>
<gene>
    <name evidence="1" type="ORF">J0695_15495</name>
</gene>
<evidence type="ECO:0000313" key="2">
    <source>
        <dbReference type="Proteomes" id="UP000664167"/>
    </source>
</evidence>
<organism evidence="1 2">
    <name type="scientific">Streptomyces beijiangensis</name>
    <dbReference type="NCBI Taxonomy" id="163361"/>
    <lineage>
        <taxon>Bacteria</taxon>
        <taxon>Bacillati</taxon>
        <taxon>Actinomycetota</taxon>
        <taxon>Actinomycetes</taxon>
        <taxon>Kitasatosporales</taxon>
        <taxon>Streptomycetaceae</taxon>
        <taxon>Streptomyces</taxon>
    </lineage>
</organism>
<name>A0A939F771_9ACTN</name>
<accession>A0A939F771</accession>
<protein>
    <submittedName>
        <fullName evidence="1">Uncharacterized protein</fullName>
    </submittedName>
</protein>
<dbReference type="RefSeq" id="WP_206962620.1">
    <property type="nucleotide sequence ID" value="NZ_BAAAJJ010000016.1"/>
</dbReference>
<dbReference type="AlphaFoldDB" id="A0A939F771"/>
<comment type="caution">
    <text evidence="1">The sequence shown here is derived from an EMBL/GenBank/DDBJ whole genome shotgun (WGS) entry which is preliminary data.</text>
</comment>